<keyword evidence="1" id="KW-0812">Transmembrane</keyword>
<reference evidence="4" key="1">
    <citation type="submission" date="2015-01" db="EMBL/GenBank/DDBJ databases">
        <authorList>
            <person name="Manzoor Shahid"/>
            <person name="Zubair Saima"/>
        </authorList>
    </citation>
    <scope>NUCLEOTIDE SEQUENCE [LARGE SCALE GENOMIC DNA]</scope>
    <source>
        <strain evidence="4">Sp3</strain>
    </source>
</reference>
<dbReference type="Proteomes" id="UP000046155">
    <property type="component" value="Unassembled WGS sequence"/>
</dbReference>
<dbReference type="AlphaFoldDB" id="A0A0B7MI48"/>
<proteinExistence type="predicted"/>
<keyword evidence="4" id="KW-1185">Reference proteome</keyword>
<dbReference type="OrthoDB" id="2588291at2"/>
<dbReference type="InterPro" id="IPR055729">
    <property type="entry name" value="DUF7305"/>
</dbReference>
<evidence type="ECO:0000259" key="2">
    <source>
        <dbReference type="Pfam" id="PF23981"/>
    </source>
</evidence>
<feature type="domain" description="DUF7305" evidence="2">
    <location>
        <begin position="260"/>
        <end position="340"/>
    </location>
</feature>
<dbReference type="Pfam" id="PF23981">
    <property type="entry name" value="DUF7305"/>
    <property type="match status" value="2"/>
</dbReference>
<dbReference type="RefSeq" id="WP_044663993.1">
    <property type="nucleotide sequence ID" value="NZ_CDRZ01000021.1"/>
</dbReference>
<feature type="domain" description="DUF7305" evidence="2">
    <location>
        <begin position="345"/>
        <end position="394"/>
    </location>
</feature>
<evidence type="ECO:0000313" key="4">
    <source>
        <dbReference type="Proteomes" id="UP000046155"/>
    </source>
</evidence>
<protein>
    <recommendedName>
        <fullName evidence="2">DUF7305 domain-containing protein</fullName>
    </recommendedName>
</protein>
<name>A0A0B7MI48_9FIRM</name>
<dbReference type="EMBL" id="CDRZ01000021">
    <property type="protein sequence ID" value="CEO87666.1"/>
    <property type="molecule type" value="Genomic_DNA"/>
</dbReference>
<keyword evidence="1" id="KW-1133">Transmembrane helix</keyword>
<organism evidence="3 4">
    <name type="scientific">Syntrophaceticus schinkii</name>
    <dbReference type="NCBI Taxonomy" id="499207"/>
    <lineage>
        <taxon>Bacteria</taxon>
        <taxon>Bacillati</taxon>
        <taxon>Bacillota</taxon>
        <taxon>Clostridia</taxon>
        <taxon>Thermoanaerobacterales</taxon>
        <taxon>Thermoanaerobacterales Family III. Incertae Sedis</taxon>
        <taxon>Syntrophaceticus</taxon>
    </lineage>
</organism>
<gene>
    <name evidence="3" type="ORF">SSCH_1170023</name>
</gene>
<evidence type="ECO:0000313" key="3">
    <source>
        <dbReference type="EMBL" id="CEO87666.1"/>
    </source>
</evidence>
<sequence>MNQVFKGEKGSALITVLIVMGVLTVLGAALLHYSLTDNLQVFNDEKRMQAHYLARSGAEAVADYIMKNPDGVDELLGKKTEPVELGEGTFQVEVTKRDNGELLIESTGDIDDFERKVKLTLKPCSPFDAALFGIDGITINGKPGIDGDIATNSTEKNKINMNKNALDEIKGVIKVGPGADPSNVIHINGGSLPEGKAGNLDEIKNYSLPSFPEFPDDLVDRGSIENGRIDNDGKYSDIIVGNLLTIYTGPADEERNIRVGKLKVNGNIVIEGEGKLNLYVDQEFDLNKGSINNEDNVDALIMYYKGQNKLKITDGEFYGSIYTATGFLFSGNVIIVGNIISGGIDDKFQCTGSSSVKGNIYAPNAIINLNGNANIIGAVIAKQIKLNGTGNNDYKIEYNNDILFPFSDDSSTRNTYRIDVWSD</sequence>
<keyword evidence="1" id="KW-0472">Membrane</keyword>
<evidence type="ECO:0000256" key="1">
    <source>
        <dbReference type="SAM" id="Phobius"/>
    </source>
</evidence>
<accession>A0A0B7MI48</accession>
<feature type="transmembrane region" description="Helical" evidence="1">
    <location>
        <begin position="12"/>
        <end position="35"/>
    </location>
</feature>